<comment type="function">
    <text evidence="8">Converts seryl-tRNA(Sec) to selenocysteinyl-tRNA(Sec) required for selenoprotein biosynthesis.</text>
</comment>
<dbReference type="Pfam" id="PF03841">
    <property type="entry name" value="SelA"/>
    <property type="match status" value="1"/>
</dbReference>
<dbReference type="Gene3D" id="3.90.1150.180">
    <property type="match status" value="1"/>
</dbReference>
<evidence type="ECO:0000256" key="5">
    <source>
        <dbReference type="ARBA" id="ARBA00022917"/>
    </source>
</evidence>
<keyword evidence="12" id="KW-1185">Reference proteome</keyword>
<organism evidence="11 12">
    <name type="scientific">Desulfomicrobium orale DSM 12838</name>
    <dbReference type="NCBI Taxonomy" id="888061"/>
    <lineage>
        <taxon>Bacteria</taxon>
        <taxon>Pseudomonadati</taxon>
        <taxon>Thermodesulfobacteriota</taxon>
        <taxon>Desulfovibrionia</taxon>
        <taxon>Desulfovibrionales</taxon>
        <taxon>Desulfomicrobiaceae</taxon>
        <taxon>Desulfomicrobium</taxon>
    </lineage>
</organism>
<dbReference type="KEGG" id="doa:AXF15_12965"/>
<dbReference type="HAMAP" id="MF_00423">
    <property type="entry name" value="SelA"/>
    <property type="match status" value="1"/>
</dbReference>
<evidence type="ECO:0000313" key="12">
    <source>
        <dbReference type="Proteomes" id="UP000063964"/>
    </source>
</evidence>
<dbReference type="InterPro" id="IPR015424">
    <property type="entry name" value="PyrdxlP-dep_Trfase"/>
</dbReference>
<gene>
    <name evidence="8" type="primary">selA</name>
    <name evidence="11" type="ORF">AXF15_12965</name>
</gene>
<name>A0A0X8JRY5_9BACT</name>
<dbReference type="GO" id="GO:0001514">
    <property type="term" value="P:selenocysteine incorporation"/>
    <property type="evidence" value="ECO:0007669"/>
    <property type="project" value="UniProtKB-UniRule"/>
</dbReference>
<dbReference type="InterPro" id="IPR004534">
    <property type="entry name" value="SelA_trans"/>
</dbReference>
<keyword evidence="5 8" id="KW-0648">Protein biosynthesis</keyword>
<evidence type="ECO:0000256" key="9">
    <source>
        <dbReference type="PIRSR" id="PIRSR618319-50"/>
    </source>
</evidence>
<comment type="pathway">
    <text evidence="8">Aminoacyl-tRNA biosynthesis; selenocysteinyl-tRNA(Sec) biosynthesis; selenocysteinyl-tRNA(Sec) from L-seryl-tRNA(Sec) (bacterial route): step 1/1.</text>
</comment>
<dbReference type="InterPro" id="IPR018319">
    <property type="entry name" value="SelA-like"/>
</dbReference>
<comment type="similarity">
    <text evidence="7 8">Belongs to the SelA family.</text>
</comment>
<dbReference type="STRING" id="888061.AXF15_12965"/>
<evidence type="ECO:0000256" key="1">
    <source>
        <dbReference type="ARBA" id="ARBA00001933"/>
    </source>
</evidence>
<dbReference type="EMBL" id="CP014230">
    <property type="protein sequence ID" value="AMD93917.1"/>
    <property type="molecule type" value="Genomic_DNA"/>
</dbReference>
<evidence type="ECO:0000256" key="4">
    <source>
        <dbReference type="ARBA" id="ARBA00022898"/>
    </source>
</evidence>
<sequence>MSSLFRHLPPVDRLLRALEDEDAPRPLLKELVGRFLELCREEIRLGAAAGEEDLAWEKLLPRARAFVRAEARPCFRRVLNATGVVIHTNLGRSILAEEAVNAALLAGRRYSNLEFDLSTGRRGSRYAHVEDLLRRLTGAEAALAVNNNAAAVLLVLDTLARGAEVVVSRGQLVEIGGSFRIPEVMKKSGAILREVGATNRTHLRDYEEAIGENTAMLMKVHASNYRIIGFHQEVELSDLVRLGRERGLPVFEDLGSGNLFDFSSYGFMPEPTAQRVLASGVDVISFSGDKLLGGPQAGIIAGRAEYVERIRKNQLTRALRVDKMTLAALEATLRLYLDPELARSRVPTLNMITASAGDLRRKARTLRARLTKTLDGLARVGTRPGMSRVGGGSFPEQDLPTTLVTVRAENISAEKLRQRLLAVEIPVVGRVEDDCFCLDPRTLAVEEFPLAAENLHAALSCQIVNTNGGPA</sequence>
<evidence type="ECO:0000313" key="11">
    <source>
        <dbReference type="EMBL" id="AMD93917.1"/>
    </source>
</evidence>
<evidence type="ECO:0000256" key="7">
    <source>
        <dbReference type="ARBA" id="ARBA00044507"/>
    </source>
</evidence>
<comment type="cofactor">
    <cofactor evidence="1 8 9">
        <name>pyridoxal 5'-phosphate</name>
        <dbReference type="ChEBI" id="CHEBI:597326"/>
    </cofactor>
</comment>
<dbReference type="Gene3D" id="3.40.640.10">
    <property type="entry name" value="Type I PLP-dependent aspartate aminotransferase-like (Major domain)"/>
    <property type="match status" value="1"/>
</dbReference>
<protein>
    <recommendedName>
        <fullName evidence="8">L-seryl-tRNA(Sec) selenium transferase</fullName>
        <ecNumber evidence="8">2.9.1.1</ecNumber>
    </recommendedName>
    <alternativeName>
        <fullName evidence="8">Selenocysteine synthase</fullName>
        <shortName evidence="8">Sec synthase</shortName>
    </alternativeName>
    <alternativeName>
        <fullName evidence="8">Selenocysteinyl-tRNA(Sec) synthase</fullName>
    </alternativeName>
</protein>
<keyword evidence="4 8" id="KW-0663">Pyridoxal phosphate</keyword>
<evidence type="ECO:0000259" key="10">
    <source>
        <dbReference type="Pfam" id="PF12390"/>
    </source>
</evidence>
<dbReference type="GO" id="GO:0004125">
    <property type="term" value="F:L-seryl-tRNA(Sec) selenium transferase activity"/>
    <property type="evidence" value="ECO:0007669"/>
    <property type="project" value="UniProtKB-UniRule"/>
</dbReference>
<accession>A0A0X8JRY5</accession>
<keyword evidence="3 8" id="KW-0808">Transferase</keyword>
<dbReference type="GO" id="GO:0001717">
    <property type="term" value="P:conversion of seryl-tRNAsec to selenocys-tRNAsec"/>
    <property type="evidence" value="ECO:0007669"/>
    <property type="project" value="UniProtKB-UniRule"/>
</dbReference>
<dbReference type="Proteomes" id="UP000063964">
    <property type="component" value="Chromosome"/>
</dbReference>
<keyword evidence="2 8" id="KW-0963">Cytoplasm</keyword>
<dbReference type="NCBIfam" id="TIGR00474">
    <property type="entry name" value="selA"/>
    <property type="match status" value="1"/>
</dbReference>
<dbReference type="RefSeq" id="WP_066608387.1">
    <property type="nucleotide sequence ID" value="NZ_CP014230.1"/>
</dbReference>
<dbReference type="AlphaFoldDB" id="A0A0X8JRY5"/>
<dbReference type="EC" id="2.9.1.1" evidence="8"/>
<evidence type="ECO:0000256" key="2">
    <source>
        <dbReference type="ARBA" id="ARBA00022490"/>
    </source>
</evidence>
<proteinExistence type="inferred from homology"/>
<dbReference type="InterPro" id="IPR025862">
    <property type="entry name" value="SelA_trans_N_dom"/>
</dbReference>
<evidence type="ECO:0000256" key="3">
    <source>
        <dbReference type="ARBA" id="ARBA00022679"/>
    </source>
</evidence>
<dbReference type="SUPFAM" id="SSF53383">
    <property type="entry name" value="PLP-dependent transferases"/>
    <property type="match status" value="1"/>
</dbReference>
<dbReference type="Pfam" id="PF12390">
    <property type="entry name" value="Se-cys_synth_N"/>
    <property type="match status" value="1"/>
</dbReference>
<evidence type="ECO:0000256" key="6">
    <source>
        <dbReference type="ARBA" id="ARBA00023266"/>
    </source>
</evidence>
<dbReference type="OrthoDB" id="9787096at2"/>
<dbReference type="InterPro" id="IPR015421">
    <property type="entry name" value="PyrdxlP-dep_Trfase_major"/>
</dbReference>
<comment type="catalytic activity">
    <reaction evidence="8">
        <text>L-seryl-tRNA(Sec) + selenophosphate + H(+) = L-selenocysteinyl-tRNA(Sec) + phosphate</text>
        <dbReference type="Rhea" id="RHEA:22728"/>
        <dbReference type="Rhea" id="RHEA-COMP:9742"/>
        <dbReference type="Rhea" id="RHEA-COMP:9743"/>
        <dbReference type="ChEBI" id="CHEBI:15378"/>
        <dbReference type="ChEBI" id="CHEBI:16144"/>
        <dbReference type="ChEBI" id="CHEBI:43474"/>
        <dbReference type="ChEBI" id="CHEBI:78533"/>
        <dbReference type="ChEBI" id="CHEBI:78573"/>
        <dbReference type="EC" id="2.9.1.1"/>
    </reaction>
</comment>
<comment type="subcellular location">
    <subcellularLocation>
        <location evidence="8">Cytoplasm</location>
    </subcellularLocation>
</comment>
<feature type="domain" description="L-seryl-tRNA selenium transferase N-terminal" evidence="10">
    <location>
        <begin position="5"/>
        <end position="40"/>
    </location>
</feature>
<dbReference type="UniPathway" id="UPA00906">
    <property type="reaction ID" value="UER00896"/>
</dbReference>
<evidence type="ECO:0000256" key="8">
    <source>
        <dbReference type="HAMAP-Rule" id="MF_00423"/>
    </source>
</evidence>
<reference evidence="12" key="1">
    <citation type="submission" date="2016-02" db="EMBL/GenBank/DDBJ databases">
        <authorList>
            <person name="Holder M.E."/>
            <person name="Ajami N.J."/>
            <person name="Petrosino J.F."/>
        </authorList>
    </citation>
    <scope>NUCLEOTIDE SEQUENCE [LARGE SCALE GENOMIC DNA]</scope>
    <source>
        <strain evidence="12">DSM 12838</strain>
    </source>
</reference>
<dbReference type="PANTHER" id="PTHR32328">
    <property type="entry name" value="L-SERYL-TRNA(SEC) SELENIUM TRANSFERASE"/>
    <property type="match status" value="1"/>
</dbReference>
<keyword evidence="6 8" id="KW-0711">Selenium</keyword>
<feature type="modified residue" description="N6-(pyridoxal phosphate)lysine" evidence="8 9">
    <location>
        <position position="290"/>
    </location>
</feature>
<dbReference type="PANTHER" id="PTHR32328:SF0">
    <property type="entry name" value="L-SERYL-TRNA(SEC) SELENIUM TRANSFERASE"/>
    <property type="match status" value="1"/>
</dbReference>
<dbReference type="GO" id="GO:0005737">
    <property type="term" value="C:cytoplasm"/>
    <property type="evidence" value="ECO:0007669"/>
    <property type="project" value="UniProtKB-SubCell"/>
</dbReference>